<proteinExistence type="predicted"/>
<keyword evidence="3" id="KW-0255">Endonuclease</keyword>
<dbReference type="GO" id="GO:0004519">
    <property type="term" value="F:endonuclease activity"/>
    <property type="evidence" value="ECO:0007669"/>
    <property type="project" value="UniProtKB-KW"/>
</dbReference>
<protein>
    <submittedName>
        <fullName evidence="3">DUF262 domain-containing HNH endonuclease family protein</fullName>
    </submittedName>
</protein>
<feature type="domain" description="GmrSD restriction endonucleases N-terminal" evidence="1">
    <location>
        <begin position="10"/>
        <end position="225"/>
    </location>
</feature>
<dbReference type="Pfam" id="PF07510">
    <property type="entry name" value="GmrSD_C"/>
    <property type="match status" value="1"/>
</dbReference>
<dbReference type="RefSeq" id="WP_263607328.1">
    <property type="nucleotide sequence ID" value="NZ_JAOVQM010000001.1"/>
</dbReference>
<sequence>MEAREKPLLQEIIGGIKCQFVIPVFQRNYEWKQKECEKLFNDVLELAKSSIDYPDRKHFVGAIVYKFVKIVNQSFNQYVLIDGQQRITSITLILKALIDYLSNTNELTNVKDEILETYLTNKFVPSDNFKLKLKPNKVDNINFNKLMTGDGDIDQLSLIYRNYRYFYDRISKLEVPIEDFYNALQRLEGVSVSLDEKDNPQVIFESLNHTGIDLSDADLIRNFLLMNTPEGKQDELYNNYWIKIEQLLDKNLLGFIRDYLSFKNGSIPATKEVYSTFQKHYRNENVSIEKFLSDFLELAKIYNLLLKPVIPANDSLQKALNDFISLGMQTTYPFIFALLIDNNKEQISNDSLANIINLIETYVLRRNICGVQGGALSQIMAGLYNTLIKKHKQNFYKNTYDKIAIYLIGITTNARFPKDDEFEREFISKDLFTNRNIFYILQKIEQKVQTKELVDFSNLTIEHVMPQKLTNEWKKVLGENFQTIHDNFKNNIGNLTLTAYNSEMSNKPFNEKKKHTDFSRLVLNQYFKSIELWNDIEIRKRANNLFNEAKSIWKYPSVKNIEDISENFVFIMEDEDFPYTGTLPVGMKVNDVNIVANNWALLISEVIKYFYSLDREFLLSLLSSEKYNGKNESFFGNNKSLFRAPEKIVDNYYIETNSSTISKIKTIKNLFEDFELESNNIILFIQ</sequence>
<dbReference type="PANTHER" id="PTHR35149:SF2">
    <property type="entry name" value="DUF262 DOMAIN-CONTAINING PROTEIN"/>
    <property type="match status" value="1"/>
</dbReference>
<name>A0ABT2Y398_9MOLU</name>
<dbReference type="InterPro" id="IPR004919">
    <property type="entry name" value="GmrSD_N"/>
</dbReference>
<organism evidence="3 4">
    <name type="scientific">Paracholeplasma manati</name>
    <dbReference type="NCBI Taxonomy" id="591373"/>
    <lineage>
        <taxon>Bacteria</taxon>
        <taxon>Bacillati</taxon>
        <taxon>Mycoplasmatota</taxon>
        <taxon>Mollicutes</taxon>
        <taxon>Acholeplasmatales</taxon>
        <taxon>Acholeplasmataceae</taxon>
        <taxon>Paracholeplasma</taxon>
    </lineage>
</organism>
<gene>
    <name evidence="3" type="ORF">N7548_00045</name>
</gene>
<dbReference type="EMBL" id="JAOVQM010000001">
    <property type="protein sequence ID" value="MCV2231215.1"/>
    <property type="molecule type" value="Genomic_DNA"/>
</dbReference>
<keyword evidence="3" id="KW-0378">Hydrolase</keyword>
<dbReference type="Proteomes" id="UP001177160">
    <property type="component" value="Unassembled WGS sequence"/>
</dbReference>
<keyword evidence="4" id="KW-1185">Reference proteome</keyword>
<dbReference type="Pfam" id="PF03235">
    <property type="entry name" value="GmrSD_N"/>
    <property type="match status" value="1"/>
</dbReference>
<feature type="domain" description="GmrSD restriction endonucleases C-terminal" evidence="2">
    <location>
        <begin position="416"/>
        <end position="547"/>
    </location>
</feature>
<evidence type="ECO:0000313" key="4">
    <source>
        <dbReference type="Proteomes" id="UP001177160"/>
    </source>
</evidence>
<comment type="caution">
    <text evidence="3">The sequence shown here is derived from an EMBL/GenBank/DDBJ whole genome shotgun (WGS) entry which is preliminary data.</text>
</comment>
<dbReference type="PANTHER" id="PTHR35149">
    <property type="entry name" value="SLL5132 PROTEIN"/>
    <property type="match status" value="1"/>
</dbReference>
<evidence type="ECO:0000259" key="1">
    <source>
        <dbReference type="Pfam" id="PF03235"/>
    </source>
</evidence>
<evidence type="ECO:0000313" key="3">
    <source>
        <dbReference type="EMBL" id="MCV2231215.1"/>
    </source>
</evidence>
<dbReference type="InterPro" id="IPR011089">
    <property type="entry name" value="GmrSD_C"/>
</dbReference>
<evidence type="ECO:0000259" key="2">
    <source>
        <dbReference type="Pfam" id="PF07510"/>
    </source>
</evidence>
<keyword evidence="3" id="KW-0540">Nuclease</keyword>
<accession>A0ABT2Y398</accession>
<reference evidence="3" key="1">
    <citation type="submission" date="2022-09" db="EMBL/GenBank/DDBJ databases">
        <title>Novel Mycoplasma species identified in domestic and wild animals.</title>
        <authorList>
            <person name="Volokhov D.V."/>
            <person name="Furtak V.A."/>
            <person name="Zagorodnyaya T.A."/>
        </authorList>
    </citation>
    <scope>NUCLEOTIDE SEQUENCE</scope>
    <source>
        <strain evidence="3">Oakley</strain>
    </source>
</reference>